<dbReference type="PANTHER" id="PTHR43072:SF36">
    <property type="entry name" value="RIBOSOMAL-PROTEIN-ALANINE ACETYLTRANSFERASE"/>
    <property type="match status" value="1"/>
</dbReference>
<feature type="domain" description="N-acetyltransferase" evidence="1">
    <location>
        <begin position="7"/>
        <end position="152"/>
    </location>
</feature>
<dbReference type="CDD" id="cd04301">
    <property type="entry name" value="NAT_SF"/>
    <property type="match status" value="1"/>
</dbReference>
<dbReference type="Proteomes" id="UP001500630">
    <property type="component" value="Unassembled WGS sequence"/>
</dbReference>
<dbReference type="InterPro" id="IPR017255">
    <property type="entry name" value="AcTrfase_GNAT_prd"/>
</dbReference>
<dbReference type="SUPFAM" id="SSF55729">
    <property type="entry name" value="Acyl-CoA N-acyltransferases (Nat)"/>
    <property type="match status" value="1"/>
</dbReference>
<dbReference type="PROSITE" id="PS51186">
    <property type="entry name" value="GNAT"/>
    <property type="match status" value="1"/>
</dbReference>
<gene>
    <name evidence="2" type="ORF">GCM10022419_015380</name>
</gene>
<protein>
    <submittedName>
        <fullName evidence="2">GNAT family N-acetyltransferase</fullName>
    </submittedName>
</protein>
<dbReference type="EMBL" id="BAABDQ010000003">
    <property type="protein sequence ID" value="GAA3536512.1"/>
    <property type="molecule type" value="Genomic_DNA"/>
</dbReference>
<evidence type="ECO:0000313" key="2">
    <source>
        <dbReference type="EMBL" id="GAA3536512.1"/>
    </source>
</evidence>
<dbReference type="Pfam" id="PF00583">
    <property type="entry name" value="Acetyltransf_1"/>
    <property type="match status" value="1"/>
</dbReference>
<proteinExistence type="predicted"/>
<dbReference type="PANTHER" id="PTHR43072">
    <property type="entry name" value="N-ACETYLTRANSFERASE"/>
    <property type="match status" value="1"/>
</dbReference>
<dbReference type="Gene3D" id="3.40.630.30">
    <property type="match status" value="1"/>
</dbReference>
<accession>A0ABP6VIG3</accession>
<dbReference type="RefSeq" id="WP_345559893.1">
    <property type="nucleotide sequence ID" value="NZ_BAABDQ010000003.1"/>
</dbReference>
<dbReference type="InterPro" id="IPR016181">
    <property type="entry name" value="Acyl_CoA_acyltransferase"/>
</dbReference>
<sequence length="152" mass="16485">MTRLPAPVLRAADPSDYDAIAAVIDDWWGRPILGSLPRLFLDHFHRTSLIAEGPSGMTGFLIGFMSPSAAGEAYIHFVGVDPGARAGGVARTLYERFFDLARGHDRHVVKAITAQVNTTSQAFHRRMGFTVSEPVPGYNGPGTSLVTFTRTI</sequence>
<comment type="caution">
    <text evidence="2">The sequence shown here is derived from an EMBL/GenBank/DDBJ whole genome shotgun (WGS) entry which is preliminary data.</text>
</comment>
<evidence type="ECO:0000259" key="1">
    <source>
        <dbReference type="PROSITE" id="PS51186"/>
    </source>
</evidence>
<dbReference type="PIRSF" id="PIRSF037663">
    <property type="entry name" value="Acetyltransf_GNAT_prd"/>
    <property type="match status" value="1"/>
</dbReference>
<reference evidence="3" key="1">
    <citation type="journal article" date="2019" name="Int. J. Syst. Evol. Microbiol.">
        <title>The Global Catalogue of Microorganisms (GCM) 10K type strain sequencing project: providing services to taxonomists for standard genome sequencing and annotation.</title>
        <authorList>
            <consortium name="The Broad Institute Genomics Platform"/>
            <consortium name="The Broad Institute Genome Sequencing Center for Infectious Disease"/>
            <person name="Wu L."/>
            <person name="Ma J."/>
        </authorList>
    </citation>
    <scope>NUCLEOTIDE SEQUENCE [LARGE SCALE GENOMIC DNA]</scope>
    <source>
        <strain evidence="3">JCM 17326</strain>
    </source>
</reference>
<evidence type="ECO:0000313" key="3">
    <source>
        <dbReference type="Proteomes" id="UP001500630"/>
    </source>
</evidence>
<name>A0ABP6VIG3_9ACTN</name>
<organism evidence="2 3">
    <name type="scientific">Nonomuraea rosea</name>
    <dbReference type="NCBI Taxonomy" id="638574"/>
    <lineage>
        <taxon>Bacteria</taxon>
        <taxon>Bacillati</taxon>
        <taxon>Actinomycetota</taxon>
        <taxon>Actinomycetes</taxon>
        <taxon>Streptosporangiales</taxon>
        <taxon>Streptosporangiaceae</taxon>
        <taxon>Nonomuraea</taxon>
    </lineage>
</organism>
<dbReference type="InterPro" id="IPR000182">
    <property type="entry name" value="GNAT_dom"/>
</dbReference>
<keyword evidence="3" id="KW-1185">Reference proteome</keyword>